<sequence length="122" mass="12749">MRRINVWITAIPLAFVAAPAQAATGAAGHDASARMGCTRPSWTTTLQSGGFTSDSVAIHTGPSADCHTIAWGEATDSVVYHCYLVGSDGTSWTHLEASDDTQVVRGWVQDSELEDGGSGHAC</sequence>
<feature type="signal peptide" evidence="1">
    <location>
        <begin position="1"/>
        <end position="22"/>
    </location>
</feature>
<name>A0A1I2FZE3_9ACTN</name>
<dbReference type="RefSeq" id="WP_143133775.1">
    <property type="nucleotide sequence ID" value="NZ_BOMT01000023.1"/>
</dbReference>
<evidence type="ECO:0000256" key="1">
    <source>
        <dbReference type="SAM" id="SignalP"/>
    </source>
</evidence>
<dbReference type="EMBL" id="FONV01000006">
    <property type="protein sequence ID" value="SFF10702.1"/>
    <property type="molecule type" value="Genomic_DNA"/>
</dbReference>
<dbReference type="AlphaFoldDB" id="A0A1I2FZE3"/>
<keyword evidence="1" id="KW-0732">Signal</keyword>
<gene>
    <name evidence="2" type="ORF">SAMN05421541_10680</name>
</gene>
<dbReference type="Proteomes" id="UP000199645">
    <property type="component" value="Unassembled WGS sequence"/>
</dbReference>
<organism evidence="2 3">
    <name type="scientific">Actinoplanes philippinensis</name>
    <dbReference type="NCBI Taxonomy" id="35752"/>
    <lineage>
        <taxon>Bacteria</taxon>
        <taxon>Bacillati</taxon>
        <taxon>Actinomycetota</taxon>
        <taxon>Actinomycetes</taxon>
        <taxon>Micromonosporales</taxon>
        <taxon>Micromonosporaceae</taxon>
        <taxon>Actinoplanes</taxon>
    </lineage>
</organism>
<evidence type="ECO:0000313" key="3">
    <source>
        <dbReference type="Proteomes" id="UP000199645"/>
    </source>
</evidence>
<reference evidence="2 3" key="1">
    <citation type="submission" date="2016-10" db="EMBL/GenBank/DDBJ databases">
        <authorList>
            <person name="de Groot N.N."/>
        </authorList>
    </citation>
    <scope>NUCLEOTIDE SEQUENCE [LARGE SCALE GENOMIC DNA]</scope>
    <source>
        <strain evidence="2 3">DSM 43019</strain>
    </source>
</reference>
<feature type="chain" id="PRO_5011727346" evidence="1">
    <location>
        <begin position="23"/>
        <end position="122"/>
    </location>
</feature>
<dbReference type="STRING" id="35752.SAMN05421541_10680"/>
<dbReference type="OrthoDB" id="3697954at2"/>
<protein>
    <submittedName>
        <fullName evidence="2">Uncharacterized protein</fullName>
    </submittedName>
</protein>
<accession>A0A1I2FZE3</accession>
<keyword evidence="3" id="KW-1185">Reference proteome</keyword>
<evidence type="ECO:0000313" key="2">
    <source>
        <dbReference type="EMBL" id="SFF10702.1"/>
    </source>
</evidence>
<proteinExistence type="predicted"/>